<keyword evidence="2" id="KW-1185">Reference proteome</keyword>
<organism evidence="1 2">
    <name type="scientific">Aromia moschata</name>
    <dbReference type="NCBI Taxonomy" id="1265417"/>
    <lineage>
        <taxon>Eukaryota</taxon>
        <taxon>Metazoa</taxon>
        <taxon>Ecdysozoa</taxon>
        <taxon>Arthropoda</taxon>
        <taxon>Hexapoda</taxon>
        <taxon>Insecta</taxon>
        <taxon>Pterygota</taxon>
        <taxon>Neoptera</taxon>
        <taxon>Endopterygota</taxon>
        <taxon>Coleoptera</taxon>
        <taxon>Polyphaga</taxon>
        <taxon>Cucujiformia</taxon>
        <taxon>Chrysomeloidea</taxon>
        <taxon>Cerambycidae</taxon>
        <taxon>Cerambycinae</taxon>
        <taxon>Callichromatini</taxon>
        <taxon>Aromia</taxon>
    </lineage>
</organism>
<dbReference type="Proteomes" id="UP001162162">
    <property type="component" value="Unassembled WGS sequence"/>
</dbReference>
<protein>
    <submittedName>
        <fullName evidence="1">Uncharacterized protein</fullName>
    </submittedName>
</protein>
<evidence type="ECO:0000313" key="2">
    <source>
        <dbReference type="Proteomes" id="UP001162162"/>
    </source>
</evidence>
<dbReference type="AlphaFoldDB" id="A0AAV8Y451"/>
<accession>A0AAV8Y451</accession>
<dbReference type="EMBL" id="JAPWTK010000231">
    <property type="protein sequence ID" value="KAJ8945001.1"/>
    <property type="molecule type" value="Genomic_DNA"/>
</dbReference>
<comment type="caution">
    <text evidence="1">The sequence shown here is derived from an EMBL/GenBank/DDBJ whole genome shotgun (WGS) entry which is preliminary data.</text>
</comment>
<proteinExistence type="predicted"/>
<sequence length="95" mass="11072">MEQRVNLKFLVKLGKTFIEAYPAHKFLNGLNGLKTDVWRLKTIRAPDGPQRQKRTKKLVQPELCSYYNCVATVRLHCEVIIEGVYEGSRGEYMER</sequence>
<gene>
    <name evidence="1" type="ORF">NQ318_010203</name>
</gene>
<evidence type="ECO:0000313" key="1">
    <source>
        <dbReference type="EMBL" id="KAJ8945001.1"/>
    </source>
</evidence>
<name>A0AAV8Y451_9CUCU</name>
<reference evidence="1" key="1">
    <citation type="journal article" date="2023" name="Insect Mol. Biol.">
        <title>Genome sequencing provides insights into the evolution of gene families encoding plant cell wall-degrading enzymes in longhorned beetles.</title>
        <authorList>
            <person name="Shin N.R."/>
            <person name="Okamura Y."/>
            <person name="Kirsch R."/>
            <person name="Pauchet Y."/>
        </authorList>
    </citation>
    <scope>NUCLEOTIDE SEQUENCE</scope>
    <source>
        <strain evidence="1">AMC_N1</strain>
    </source>
</reference>